<name>A0A6T0ACQ4_CHRCT</name>
<organism evidence="2">
    <name type="scientific">Chrysotila carterae</name>
    <name type="common">Marine alga</name>
    <name type="synonym">Syracosphaera carterae</name>
    <dbReference type="NCBI Taxonomy" id="13221"/>
    <lineage>
        <taxon>Eukaryota</taxon>
        <taxon>Haptista</taxon>
        <taxon>Haptophyta</taxon>
        <taxon>Prymnesiophyceae</taxon>
        <taxon>Isochrysidales</taxon>
        <taxon>Isochrysidaceae</taxon>
        <taxon>Chrysotila</taxon>
    </lineage>
</organism>
<dbReference type="EMBL" id="HBIZ01044088">
    <property type="protein sequence ID" value="CAE0775582.1"/>
    <property type="molecule type" value="Transcribed_RNA"/>
</dbReference>
<gene>
    <name evidence="1" type="ORF">PCAR00345_LOCUS28211</name>
    <name evidence="2" type="ORF">PCAR00345_LOCUS28212</name>
    <name evidence="3" type="ORF">PCAR00345_LOCUS28216</name>
</gene>
<reference evidence="2" key="1">
    <citation type="submission" date="2021-01" db="EMBL/GenBank/DDBJ databases">
        <authorList>
            <person name="Corre E."/>
            <person name="Pelletier E."/>
            <person name="Niang G."/>
            <person name="Scheremetjew M."/>
            <person name="Finn R."/>
            <person name="Kale V."/>
            <person name="Holt S."/>
            <person name="Cochrane G."/>
            <person name="Meng A."/>
            <person name="Brown T."/>
            <person name="Cohen L."/>
        </authorList>
    </citation>
    <scope>NUCLEOTIDE SEQUENCE</scope>
    <source>
        <strain evidence="2">CCMP645</strain>
    </source>
</reference>
<accession>A0A6T0ACQ4</accession>
<proteinExistence type="predicted"/>
<dbReference type="EMBL" id="HBIZ01044082">
    <property type="protein sequence ID" value="CAE0775577.1"/>
    <property type="molecule type" value="Transcribed_RNA"/>
</dbReference>
<dbReference type="AlphaFoldDB" id="A0A6T0ACQ4"/>
<protein>
    <submittedName>
        <fullName evidence="2">Uncharacterized protein</fullName>
    </submittedName>
</protein>
<dbReference type="EMBL" id="HBIZ01044083">
    <property type="protein sequence ID" value="CAE0775578.1"/>
    <property type="molecule type" value="Transcribed_RNA"/>
</dbReference>
<evidence type="ECO:0000313" key="2">
    <source>
        <dbReference type="EMBL" id="CAE0775578.1"/>
    </source>
</evidence>
<evidence type="ECO:0000313" key="3">
    <source>
        <dbReference type="EMBL" id="CAE0775582.1"/>
    </source>
</evidence>
<sequence>MQRERTAFTSDHGVATNACRLATYLQSDPAFRPPHCHASVHASCPENVHASRHANVHTFQSTSHIHAPPAPVSCVHCLRLACMCFLRTALANKRTHTQTQTQTHALTHAHARTHARIAEVIKNKGEAQLTTEQLTQEIMPKGRGARLIPHFVTCE</sequence>
<evidence type="ECO:0000313" key="1">
    <source>
        <dbReference type="EMBL" id="CAE0775577.1"/>
    </source>
</evidence>